<proteinExistence type="predicted"/>
<dbReference type="RefSeq" id="WP_204400110.1">
    <property type="nucleotide sequence ID" value="NZ_JAFBEE010000001.1"/>
</dbReference>
<evidence type="ECO:0000256" key="1">
    <source>
        <dbReference type="ARBA" id="ARBA00022630"/>
    </source>
</evidence>
<evidence type="ECO:0000313" key="4">
    <source>
        <dbReference type="EMBL" id="MBM7613845.1"/>
    </source>
</evidence>
<keyword evidence="5" id="KW-1185">Reference proteome</keyword>
<feature type="domain" description="NADPH-dependent FMN reductase-like" evidence="3">
    <location>
        <begin position="3"/>
        <end position="145"/>
    </location>
</feature>
<dbReference type="SUPFAM" id="SSF52218">
    <property type="entry name" value="Flavoproteins"/>
    <property type="match status" value="1"/>
</dbReference>
<dbReference type="Pfam" id="PF03358">
    <property type="entry name" value="FMN_red"/>
    <property type="match status" value="1"/>
</dbReference>
<dbReference type="PANTHER" id="PTHR43278">
    <property type="entry name" value="NAD(P)H-DEPENDENT FMN-CONTAINING OXIDOREDUCTASE YWQN-RELATED"/>
    <property type="match status" value="1"/>
</dbReference>
<evidence type="ECO:0000259" key="3">
    <source>
        <dbReference type="Pfam" id="PF03358"/>
    </source>
</evidence>
<sequence length="205" mass="23611">MNKILFISTSMNKESKSKKFIRTFLSKLPDNKNTYLLDLSEAEKLNIFCSGYNNCKDTGICINPENKKNIDLVVQSDVIILGIPIYYGGLSGIGKLFIETFYCLERGELNGKKVIVILSLEKRNQEGIAVQELLPWIYKHGMKLIDIININAETELDIEIEKFKNTLEKINDWKLSESHIEFGKLNYLDRIVEIPISYNIEIEIK</sequence>
<organism evidence="4 5">
    <name type="scientific">Alkaliphilus hydrothermalis</name>
    <dbReference type="NCBI Taxonomy" id="1482730"/>
    <lineage>
        <taxon>Bacteria</taxon>
        <taxon>Bacillati</taxon>
        <taxon>Bacillota</taxon>
        <taxon>Clostridia</taxon>
        <taxon>Peptostreptococcales</taxon>
        <taxon>Natronincolaceae</taxon>
        <taxon>Alkaliphilus</taxon>
    </lineage>
</organism>
<dbReference type="PANTHER" id="PTHR43278:SF4">
    <property type="entry name" value="NAD(P)H-DEPENDENT FMN-CONTAINING OXIDOREDUCTASE YWQN-RELATED"/>
    <property type="match status" value="1"/>
</dbReference>
<evidence type="ECO:0000256" key="2">
    <source>
        <dbReference type="ARBA" id="ARBA00022643"/>
    </source>
</evidence>
<dbReference type="InterPro" id="IPR051796">
    <property type="entry name" value="ISF_SsuE-like"/>
</dbReference>
<evidence type="ECO:0000313" key="5">
    <source>
        <dbReference type="Proteomes" id="UP001314796"/>
    </source>
</evidence>
<protein>
    <submittedName>
        <fullName evidence="4">Multimeric flavodoxin WrbA</fullName>
    </submittedName>
</protein>
<name>A0ABS2NLM3_9FIRM</name>
<accession>A0ABS2NLM3</accession>
<dbReference type="Proteomes" id="UP001314796">
    <property type="component" value="Unassembled WGS sequence"/>
</dbReference>
<gene>
    <name evidence="4" type="ORF">JOC73_000353</name>
</gene>
<dbReference type="EMBL" id="JAFBEE010000001">
    <property type="protein sequence ID" value="MBM7613845.1"/>
    <property type="molecule type" value="Genomic_DNA"/>
</dbReference>
<comment type="caution">
    <text evidence="4">The sequence shown here is derived from an EMBL/GenBank/DDBJ whole genome shotgun (WGS) entry which is preliminary data.</text>
</comment>
<keyword evidence="1" id="KW-0285">Flavoprotein</keyword>
<reference evidence="4 5" key="1">
    <citation type="submission" date="2021-01" db="EMBL/GenBank/DDBJ databases">
        <title>Genomic Encyclopedia of Type Strains, Phase IV (KMG-IV): sequencing the most valuable type-strain genomes for metagenomic binning, comparative biology and taxonomic classification.</title>
        <authorList>
            <person name="Goeker M."/>
        </authorList>
    </citation>
    <scope>NUCLEOTIDE SEQUENCE [LARGE SCALE GENOMIC DNA]</scope>
    <source>
        <strain evidence="4 5">DSM 25890</strain>
    </source>
</reference>
<dbReference type="InterPro" id="IPR005025">
    <property type="entry name" value="FMN_Rdtase-like_dom"/>
</dbReference>
<dbReference type="Gene3D" id="3.40.50.360">
    <property type="match status" value="1"/>
</dbReference>
<keyword evidence="2" id="KW-0288">FMN</keyword>
<dbReference type="InterPro" id="IPR029039">
    <property type="entry name" value="Flavoprotein-like_sf"/>
</dbReference>